<evidence type="ECO:0000256" key="21">
    <source>
        <dbReference type="ARBA" id="ARBA00047969"/>
    </source>
</evidence>
<dbReference type="GO" id="GO:0016289">
    <property type="term" value="F:acyl-CoA hydrolase activity"/>
    <property type="evidence" value="ECO:0007669"/>
    <property type="project" value="UniProtKB-ARBA"/>
</dbReference>
<organism evidence="25 26">
    <name type="scientific">Cytobacillus oceanisediminis</name>
    <dbReference type="NCBI Taxonomy" id="665099"/>
    <lineage>
        <taxon>Bacteria</taxon>
        <taxon>Bacillati</taxon>
        <taxon>Bacillota</taxon>
        <taxon>Bacilli</taxon>
        <taxon>Bacillales</taxon>
        <taxon>Bacillaceae</taxon>
        <taxon>Cytobacillus</taxon>
    </lineage>
</organism>
<dbReference type="SUPFAM" id="SSF54637">
    <property type="entry name" value="Thioesterase/thiol ester dehydrase-isomerase"/>
    <property type="match status" value="1"/>
</dbReference>
<evidence type="ECO:0000256" key="7">
    <source>
        <dbReference type="ARBA" id="ARBA00022801"/>
    </source>
</evidence>
<evidence type="ECO:0000256" key="3">
    <source>
        <dbReference type="ARBA" id="ARBA00004632"/>
    </source>
</evidence>
<comment type="caution">
    <text evidence="25">The sequence shown here is derived from an EMBL/GenBank/DDBJ whole genome shotgun (WGS) entry which is preliminary data.</text>
</comment>
<dbReference type="CDD" id="cd03443">
    <property type="entry name" value="PaaI_thioesterase"/>
    <property type="match status" value="1"/>
</dbReference>
<evidence type="ECO:0000256" key="6">
    <source>
        <dbReference type="ARBA" id="ARBA00022703"/>
    </source>
</evidence>
<evidence type="ECO:0000256" key="19">
    <source>
        <dbReference type="ARBA" id="ARBA00047588"/>
    </source>
</evidence>
<keyword evidence="11" id="KW-0472">Membrane</keyword>
<evidence type="ECO:0000256" key="16">
    <source>
        <dbReference type="ARBA" id="ARBA00038848"/>
    </source>
</evidence>
<dbReference type="EC" id="3.1.2.2" evidence="16"/>
<evidence type="ECO:0000256" key="17">
    <source>
        <dbReference type="ARBA" id="ARBA00040123"/>
    </source>
</evidence>
<protein>
    <recommendedName>
        <fullName evidence="17">Acyl-coenzyme A thioesterase THEM4</fullName>
        <ecNumber evidence="16">3.1.2.2</ecNumber>
    </recommendedName>
    <alternativeName>
        <fullName evidence="18">Thioesterase superfamily member 4</fullName>
    </alternativeName>
</protein>
<comment type="catalytic activity">
    <reaction evidence="19">
        <text>octanoyl-CoA + H2O = octanoate + CoA + H(+)</text>
        <dbReference type="Rhea" id="RHEA:30143"/>
        <dbReference type="ChEBI" id="CHEBI:15377"/>
        <dbReference type="ChEBI" id="CHEBI:15378"/>
        <dbReference type="ChEBI" id="CHEBI:25646"/>
        <dbReference type="ChEBI" id="CHEBI:57287"/>
        <dbReference type="ChEBI" id="CHEBI:57386"/>
    </reaction>
    <physiologicalReaction direction="left-to-right" evidence="19">
        <dbReference type="Rhea" id="RHEA:30144"/>
    </physiologicalReaction>
</comment>
<evidence type="ECO:0000256" key="8">
    <source>
        <dbReference type="ARBA" id="ARBA00022832"/>
    </source>
</evidence>
<dbReference type="GO" id="GO:0006631">
    <property type="term" value="P:fatty acid metabolic process"/>
    <property type="evidence" value="ECO:0007669"/>
    <property type="project" value="UniProtKB-KW"/>
</dbReference>
<evidence type="ECO:0000256" key="10">
    <source>
        <dbReference type="ARBA" id="ARBA00023098"/>
    </source>
</evidence>
<comment type="subcellular location">
    <subcellularLocation>
        <location evidence="3">Cell projection</location>
        <location evidence="3">Ruffle membrane</location>
    </subcellularLocation>
    <subcellularLocation>
        <location evidence="2">Cytoplasm</location>
    </subcellularLocation>
    <subcellularLocation>
        <location evidence="1">Membrane</location>
        <topology evidence="1">Peripheral membrane protein</topology>
    </subcellularLocation>
</comment>
<dbReference type="PANTHER" id="PTHR12418">
    <property type="entry name" value="ACYL-COENZYME A THIOESTERASE THEM4"/>
    <property type="match status" value="1"/>
</dbReference>
<evidence type="ECO:0000256" key="13">
    <source>
        <dbReference type="ARBA" id="ARBA00035852"/>
    </source>
</evidence>
<evidence type="ECO:0000256" key="22">
    <source>
        <dbReference type="ARBA" id="ARBA00048074"/>
    </source>
</evidence>
<evidence type="ECO:0000256" key="23">
    <source>
        <dbReference type="ARBA" id="ARBA00048180"/>
    </source>
</evidence>
<dbReference type="GO" id="GO:0005737">
    <property type="term" value="C:cytoplasm"/>
    <property type="evidence" value="ECO:0007669"/>
    <property type="project" value="UniProtKB-SubCell"/>
</dbReference>
<keyword evidence="9" id="KW-0809">Transit peptide</keyword>
<comment type="catalytic activity">
    <reaction evidence="13">
        <text>(5Z,8Z,11Z,14Z)-eicosatetraenoyl-CoA + H2O = (5Z,8Z,11Z,14Z)-eicosatetraenoate + CoA + H(+)</text>
        <dbReference type="Rhea" id="RHEA:40151"/>
        <dbReference type="ChEBI" id="CHEBI:15377"/>
        <dbReference type="ChEBI" id="CHEBI:15378"/>
        <dbReference type="ChEBI" id="CHEBI:32395"/>
        <dbReference type="ChEBI" id="CHEBI:57287"/>
        <dbReference type="ChEBI" id="CHEBI:57368"/>
    </reaction>
    <physiologicalReaction direction="left-to-right" evidence="13">
        <dbReference type="Rhea" id="RHEA:40152"/>
    </physiologicalReaction>
</comment>
<keyword evidence="6" id="KW-0053">Apoptosis</keyword>
<dbReference type="InterPro" id="IPR029069">
    <property type="entry name" value="HotDog_dom_sf"/>
</dbReference>
<dbReference type="NCBIfam" id="TIGR00369">
    <property type="entry name" value="unchar_dom_1"/>
    <property type="match status" value="1"/>
</dbReference>
<dbReference type="InterPro" id="IPR006683">
    <property type="entry name" value="Thioestr_dom"/>
</dbReference>
<dbReference type="Gene3D" id="3.10.129.10">
    <property type="entry name" value="Hotdog Thioesterase"/>
    <property type="match status" value="1"/>
</dbReference>
<keyword evidence="5" id="KW-0963">Cytoplasm</keyword>
<evidence type="ECO:0000256" key="9">
    <source>
        <dbReference type="ARBA" id="ARBA00022946"/>
    </source>
</evidence>
<comment type="catalytic activity">
    <reaction evidence="20">
        <text>hexadecanoyl-CoA + H2O = hexadecanoate + CoA + H(+)</text>
        <dbReference type="Rhea" id="RHEA:16645"/>
        <dbReference type="ChEBI" id="CHEBI:7896"/>
        <dbReference type="ChEBI" id="CHEBI:15377"/>
        <dbReference type="ChEBI" id="CHEBI:15378"/>
        <dbReference type="ChEBI" id="CHEBI:57287"/>
        <dbReference type="ChEBI" id="CHEBI:57379"/>
        <dbReference type="EC" id="3.1.2.2"/>
    </reaction>
    <physiologicalReaction direction="left-to-right" evidence="20">
        <dbReference type="Rhea" id="RHEA:16646"/>
    </physiologicalReaction>
</comment>
<comment type="similarity">
    <text evidence="15">Belongs to the THEM4/THEM5 thioesterase family.</text>
</comment>
<dbReference type="EMBL" id="QGTW01000027">
    <property type="protein sequence ID" value="PWW17381.1"/>
    <property type="molecule type" value="Genomic_DNA"/>
</dbReference>
<dbReference type="InterPro" id="IPR052365">
    <property type="entry name" value="THEM4/THEM5_acyl-CoA_thioest"/>
</dbReference>
<comment type="catalytic activity">
    <reaction evidence="23">
        <text>tetradecanoyl-CoA + H2O = tetradecanoate + CoA + H(+)</text>
        <dbReference type="Rhea" id="RHEA:40119"/>
        <dbReference type="ChEBI" id="CHEBI:15377"/>
        <dbReference type="ChEBI" id="CHEBI:15378"/>
        <dbReference type="ChEBI" id="CHEBI:30807"/>
        <dbReference type="ChEBI" id="CHEBI:57287"/>
        <dbReference type="ChEBI" id="CHEBI:57385"/>
    </reaction>
    <physiologicalReaction direction="left-to-right" evidence="23">
        <dbReference type="Rhea" id="RHEA:40120"/>
    </physiologicalReaction>
</comment>
<comment type="catalytic activity">
    <reaction evidence="21">
        <text>decanoyl-CoA + H2O = decanoate + CoA + H(+)</text>
        <dbReference type="Rhea" id="RHEA:40059"/>
        <dbReference type="ChEBI" id="CHEBI:15377"/>
        <dbReference type="ChEBI" id="CHEBI:15378"/>
        <dbReference type="ChEBI" id="CHEBI:27689"/>
        <dbReference type="ChEBI" id="CHEBI:57287"/>
        <dbReference type="ChEBI" id="CHEBI:61430"/>
    </reaction>
    <physiologicalReaction direction="left-to-right" evidence="21">
        <dbReference type="Rhea" id="RHEA:40060"/>
    </physiologicalReaction>
</comment>
<evidence type="ECO:0000256" key="2">
    <source>
        <dbReference type="ARBA" id="ARBA00004496"/>
    </source>
</evidence>
<keyword evidence="7" id="KW-0378">Hydrolase</keyword>
<dbReference type="Pfam" id="PF03061">
    <property type="entry name" value="4HBT"/>
    <property type="match status" value="1"/>
</dbReference>
<keyword evidence="12" id="KW-0966">Cell projection</keyword>
<evidence type="ECO:0000256" key="1">
    <source>
        <dbReference type="ARBA" id="ARBA00004170"/>
    </source>
</evidence>
<dbReference type="Proteomes" id="UP000247150">
    <property type="component" value="Unassembled WGS sequence"/>
</dbReference>
<comment type="catalytic activity">
    <reaction evidence="14">
        <text>(9Z)-octadecenoyl-CoA + H2O = (9Z)-octadecenoate + CoA + H(+)</text>
        <dbReference type="Rhea" id="RHEA:40139"/>
        <dbReference type="ChEBI" id="CHEBI:15377"/>
        <dbReference type="ChEBI" id="CHEBI:15378"/>
        <dbReference type="ChEBI" id="CHEBI:30823"/>
        <dbReference type="ChEBI" id="CHEBI:57287"/>
        <dbReference type="ChEBI" id="CHEBI:57387"/>
    </reaction>
    <physiologicalReaction direction="left-to-right" evidence="14">
        <dbReference type="Rhea" id="RHEA:40140"/>
    </physiologicalReaction>
</comment>
<comment type="catalytic activity">
    <reaction evidence="22">
        <text>dodecanoyl-CoA + H2O = dodecanoate + CoA + H(+)</text>
        <dbReference type="Rhea" id="RHEA:30135"/>
        <dbReference type="ChEBI" id="CHEBI:15377"/>
        <dbReference type="ChEBI" id="CHEBI:15378"/>
        <dbReference type="ChEBI" id="CHEBI:18262"/>
        <dbReference type="ChEBI" id="CHEBI:57287"/>
        <dbReference type="ChEBI" id="CHEBI:57375"/>
    </reaction>
    <physiologicalReaction direction="left-to-right" evidence="22">
        <dbReference type="Rhea" id="RHEA:30136"/>
    </physiologicalReaction>
</comment>
<evidence type="ECO:0000256" key="5">
    <source>
        <dbReference type="ARBA" id="ARBA00022490"/>
    </source>
</evidence>
<keyword evidence="8" id="KW-0276">Fatty acid metabolism</keyword>
<proteinExistence type="inferred from homology"/>
<feature type="domain" description="Thioesterase" evidence="24">
    <location>
        <begin position="73"/>
        <end position="148"/>
    </location>
</feature>
<evidence type="ECO:0000256" key="15">
    <source>
        <dbReference type="ARBA" id="ARBA00038456"/>
    </source>
</evidence>
<evidence type="ECO:0000313" key="25">
    <source>
        <dbReference type="EMBL" id="PWW17381.1"/>
    </source>
</evidence>
<dbReference type="RefSeq" id="WP_110067825.1">
    <property type="nucleotide sequence ID" value="NZ_QGTW01000027.1"/>
</dbReference>
<keyword evidence="4" id="KW-1003">Cell membrane</keyword>
<dbReference type="InterPro" id="IPR003736">
    <property type="entry name" value="PAAI_dom"/>
</dbReference>
<evidence type="ECO:0000256" key="4">
    <source>
        <dbReference type="ARBA" id="ARBA00022475"/>
    </source>
</evidence>
<evidence type="ECO:0000313" key="26">
    <source>
        <dbReference type="Proteomes" id="UP000247150"/>
    </source>
</evidence>
<gene>
    <name evidence="25" type="ORF">DFO73_1275</name>
</gene>
<evidence type="ECO:0000256" key="20">
    <source>
        <dbReference type="ARBA" id="ARBA00047734"/>
    </source>
</evidence>
<evidence type="ECO:0000256" key="11">
    <source>
        <dbReference type="ARBA" id="ARBA00023136"/>
    </source>
</evidence>
<evidence type="ECO:0000256" key="14">
    <source>
        <dbReference type="ARBA" id="ARBA00037002"/>
    </source>
</evidence>
<dbReference type="PANTHER" id="PTHR12418:SF19">
    <property type="entry name" value="ACYL-COENZYME A THIOESTERASE THEM4"/>
    <property type="match status" value="1"/>
</dbReference>
<keyword evidence="10" id="KW-0443">Lipid metabolism</keyword>
<evidence type="ECO:0000256" key="12">
    <source>
        <dbReference type="ARBA" id="ARBA00023273"/>
    </source>
</evidence>
<dbReference type="GO" id="GO:0016020">
    <property type="term" value="C:membrane"/>
    <property type="evidence" value="ECO:0007669"/>
    <property type="project" value="UniProtKB-SubCell"/>
</dbReference>
<evidence type="ECO:0000259" key="24">
    <source>
        <dbReference type="Pfam" id="PF03061"/>
    </source>
</evidence>
<dbReference type="OrthoDB" id="2139465at2"/>
<dbReference type="AlphaFoldDB" id="A0A2V2ZKJ7"/>
<reference evidence="25 26" key="1">
    <citation type="submission" date="2018-05" db="EMBL/GenBank/DDBJ databases">
        <title>Freshwater and sediment microbial communities from various areas in North America, analyzing microbe dynamics in response to fracking.</title>
        <authorList>
            <person name="Lamendella R."/>
        </authorList>
    </citation>
    <scope>NUCLEOTIDE SEQUENCE [LARGE SCALE GENOMIC DNA]</scope>
    <source>
        <strain evidence="25 26">15_TX</strain>
    </source>
</reference>
<sequence>MNKEIMELFYKYTNQATDEELEVLKSVLQGFHKKQTGQNSSYIGGLLQMERSITKDECILTIPLTPLVDNPLGILHGGITATVIDSAMGTLAASLLPDGFGAVTTQLNVHYLSVGKGDYVTCRANIDHKGTKTMVLSAEVHRADGRKIAQATGSFFIIEKKGVNN</sequence>
<evidence type="ECO:0000256" key="18">
    <source>
        <dbReference type="ARBA" id="ARBA00043210"/>
    </source>
</evidence>
<accession>A0A2V2ZKJ7</accession>
<name>A0A2V2ZKJ7_9BACI</name>